<dbReference type="Proteomes" id="UP000194236">
    <property type="component" value="Unassembled WGS sequence"/>
</dbReference>
<protein>
    <submittedName>
        <fullName evidence="1">Uncharacterized protein</fullName>
    </submittedName>
</protein>
<evidence type="ECO:0000313" key="2">
    <source>
        <dbReference type="Proteomes" id="UP000194236"/>
    </source>
</evidence>
<accession>A0A1Y3BDW1</accession>
<dbReference type="EMBL" id="MUJZ01032944">
    <property type="protein sequence ID" value="OTF77365.1"/>
    <property type="molecule type" value="Genomic_DNA"/>
</dbReference>
<sequence length="91" mass="10781">MFTLNEKDCLMAIILDNDKIILHDIKLNRRIEHHNQMKLNLDSLQLLFIHLGALWSGHTDNQRLEFQIQQIMDFSQMTCSIENHHQQLSVT</sequence>
<organism evidence="1 2">
    <name type="scientific">Euroglyphus maynei</name>
    <name type="common">Mayne's house dust mite</name>
    <dbReference type="NCBI Taxonomy" id="6958"/>
    <lineage>
        <taxon>Eukaryota</taxon>
        <taxon>Metazoa</taxon>
        <taxon>Ecdysozoa</taxon>
        <taxon>Arthropoda</taxon>
        <taxon>Chelicerata</taxon>
        <taxon>Arachnida</taxon>
        <taxon>Acari</taxon>
        <taxon>Acariformes</taxon>
        <taxon>Sarcoptiformes</taxon>
        <taxon>Astigmata</taxon>
        <taxon>Psoroptidia</taxon>
        <taxon>Analgoidea</taxon>
        <taxon>Pyroglyphidae</taxon>
        <taxon>Pyroglyphinae</taxon>
        <taxon>Euroglyphus</taxon>
    </lineage>
</organism>
<evidence type="ECO:0000313" key="1">
    <source>
        <dbReference type="EMBL" id="OTF77365.1"/>
    </source>
</evidence>
<reference evidence="1 2" key="1">
    <citation type="submission" date="2017-03" db="EMBL/GenBank/DDBJ databases">
        <title>Genome Survey of Euroglyphus maynei.</title>
        <authorList>
            <person name="Arlian L.G."/>
            <person name="Morgan M.S."/>
            <person name="Rider S.D."/>
        </authorList>
    </citation>
    <scope>NUCLEOTIDE SEQUENCE [LARGE SCALE GENOMIC DNA]</scope>
    <source>
        <strain evidence="1">Arlian Lab</strain>
        <tissue evidence="1">Whole body</tissue>
    </source>
</reference>
<gene>
    <name evidence="1" type="ORF">BLA29_009401</name>
</gene>
<proteinExistence type="predicted"/>
<dbReference type="AlphaFoldDB" id="A0A1Y3BDW1"/>
<name>A0A1Y3BDW1_EURMA</name>
<keyword evidence="2" id="KW-1185">Reference proteome</keyword>
<comment type="caution">
    <text evidence="1">The sequence shown here is derived from an EMBL/GenBank/DDBJ whole genome shotgun (WGS) entry which is preliminary data.</text>
</comment>